<evidence type="ECO:0000313" key="5">
    <source>
        <dbReference type="EMBL" id="ACN58783.1"/>
    </source>
</evidence>
<keyword evidence="3" id="KW-0812">Transmembrane</keyword>
<dbReference type="InterPro" id="IPR050465">
    <property type="entry name" value="UPF0194_transport"/>
</dbReference>
<keyword evidence="2" id="KW-0175">Coiled coil</keyword>
<feature type="transmembrane region" description="Helical" evidence="3">
    <location>
        <begin position="32"/>
        <end position="53"/>
    </location>
</feature>
<gene>
    <name evidence="5" type="ORF">AKSOIL_0138</name>
</gene>
<dbReference type="PANTHER" id="PTHR32347:SF23">
    <property type="entry name" value="BLL5650 PROTEIN"/>
    <property type="match status" value="1"/>
</dbReference>
<dbReference type="PANTHER" id="PTHR32347">
    <property type="entry name" value="EFFLUX SYSTEM COMPONENT YKNX-RELATED"/>
    <property type="match status" value="1"/>
</dbReference>
<dbReference type="Gene3D" id="2.40.50.100">
    <property type="match status" value="1"/>
</dbReference>
<protein>
    <submittedName>
        <fullName evidence="5">ABC transporter permease</fullName>
    </submittedName>
</protein>
<keyword evidence="3" id="KW-0472">Membrane</keyword>
<dbReference type="Gene3D" id="2.40.420.20">
    <property type="match status" value="1"/>
</dbReference>
<keyword evidence="3" id="KW-1133">Transmembrane helix</keyword>
<organism evidence="5">
    <name type="scientific">uncultured bacterium BLR8</name>
    <dbReference type="NCBI Taxonomy" id="506524"/>
    <lineage>
        <taxon>Bacteria</taxon>
        <taxon>environmental samples</taxon>
    </lineage>
</organism>
<dbReference type="GO" id="GO:0030313">
    <property type="term" value="C:cell envelope"/>
    <property type="evidence" value="ECO:0007669"/>
    <property type="project" value="UniProtKB-SubCell"/>
</dbReference>
<accession>C0IN97</accession>
<comment type="subcellular location">
    <subcellularLocation>
        <location evidence="1">Cell envelope</location>
    </subcellularLocation>
</comment>
<evidence type="ECO:0000256" key="2">
    <source>
        <dbReference type="ARBA" id="ARBA00023054"/>
    </source>
</evidence>
<sequence length="433" mass="48333">MDVRSDIPLSTGSPMDRPMSQRWWQQRRWRQLVIAGGALLLVIVTAVLLLGPAQRSLRVALNSVTIGTVEQGVYHDFIPLRGAVVPHDTIYLDALEGGRVEKILAQAGDTVAQGQPLVELSNTALELDVLDREGRLVESITQLQAYETQLEQNRVANQKALADIEYDITRLTSALARRQALIERQLISTEARDTVRDELDRAHKLKPMQEESNRRQETLRLKQLPQIEAQLVKLQQDLKITHSKLDNLVVRAPAAGVLTAMDLKIGENRNRGERFAEITPDTGYKLAASVDEYYLGRVHMGQVAEIEVDDKRWPLKVVRVYPQVKSGTFTVDLAFSQATPGDLLPGRSLQGKLSLGSDARGLLMPAGAFLERSGGDWVFVLDDSGKAAYRRRVKIGRRNAEQVEILSGLAAGERVITSDYTGYERFDRIDLKK</sequence>
<evidence type="ECO:0000259" key="4">
    <source>
        <dbReference type="Pfam" id="PF25967"/>
    </source>
</evidence>
<dbReference type="InterPro" id="IPR058627">
    <property type="entry name" value="MdtA-like_C"/>
</dbReference>
<evidence type="ECO:0000256" key="1">
    <source>
        <dbReference type="ARBA" id="ARBA00004196"/>
    </source>
</evidence>
<dbReference type="Pfam" id="PF25967">
    <property type="entry name" value="RND-MFP_C"/>
    <property type="match status" value="1"/>
</dbReference>
<evidence type="ECO:0000256" key="3">
    <source>
        <dbReference type="SAM" id="Phobius"/>
    </source>
</evidence>
<proteinExistence type="predicted"/>
<name>C0IN97_9BACT</name>
<feature type="domain" description="Multidrug resistance protein MdtA-like C-terminal permuted SH3" evidence="4">
    <location>
        <begin position="362"/>
        <end position="419"/>
    </location>
</feature>
<dbReference type="AlphaFoldDB" id="C0IN97"/>
<dbReference type="Gene3D" id="2.40.30.170">
    <property type="match status" value="1"/>
</dbReference>
<dbReference type="EMBL" id="EU408349">
    <property type="protein sequence ID" value="ACN58783.1"/>
    <property type="molecule type" value="Genomic_DNA"/>
</dbReference>
<reference evidence="5" key="1">
    <citation type="journal article" date="2009" name="ISME J.">
        <title>Functional metagenomics reveals diverse beta-lactamases in a remote Alaskan soil.</title>
        <authorList>
            <person name="Allen H.K."/>
            <person name="Moe L.A."/>
            <person name="Rodbumrer J."/>
            <person name="Gaarder A."/>
            <person name="Handelsman J."/>
        </authorList>
    </citation>
    <scope>NUCLEOTIDE SEQUENCE</scope>
</reference>